<protein>
    <submittedName>
        <fullName evidence="7">Copper amine oxidase-like protein domain-containing protein</fullName>
    </submittedName>
</protein>
<evidence type="ECO:0000256" key="4">
    <source>
        <dbReference type="RuleBase" id="RU004453"/>
    </source>
</evidence>
<dbReference type="Pfam" id="PF00704">
    <property type="entry name" value="Glyco_hydro_18"/>
    <property type="match status" value="1"/>
</dbReference>
<comment type="similarity">
    <text evidence="4">Belongs to the glycosyl hydrolase 18 family.</text>
</comment>
<dbReference type="InterPro" id="IPR001579">
    <property type="entry name" value="Glyco_hydro_18_chit_AS"/>
</dbReference>
<dbReference type="PROSITE" id="PS01095">
    <property type="entry name" value="GH18_1"/>
    <property type="match status" value="1"/>
</dbReference>
<evidence type="ECO:0000259" key="6">
    <source>
        <dbReference type="PROSITE" id="PS51910"/>
    </source>
</evidence>
<dbReference type="GO" id="GO:0008061">
    <property type="term" value="F:chitin binding"/>
    <property type="evidence" value="ECO:0007669"/>
    <property type="project" value="InterPro"/>
</dbReference>
<dbReference type="AlphaFoldDB" id="A0A0G1IEA4"/>
<feature type="domain" description="GH18" evidence="6">
    <location>
        <begin position="27"/>
        <end position="359"/>
    </location>
</feature>
<dbReference type="InterPro" id="IPR029070">
    <property type="entry name" value="Chitinase_insertion_sf"/>
</dbReference>
<evidence type="ECO:0000256" key="3">
    <source>
        <dbReference type="RuleBase" id="RU000489"/>
    </source>
</evidence>
<evidence type="ECO:0000313" key="8">
    <source>
        <dbReference type="Proteomes" id="UP000033977"/>
    </source>
</evidence>
<organism evidence="7 8">
    <name type="scientific">Candidatus Giovannonibacteria bacterium GW2011_GWB1_44_23</name>
    <dbReference type="NCBI Taxonomy" id="1618652"/>
    <lineage>
        <taxon>Bacteria</taxon>
        <taxon>Candidatus Giovannoniibacteriota</taxon>
    </lineage>
</organism>
<sequence>MILKFALAIFLALAPFSAYAKTVAPPLEISGWIPYWRTATGTADALAHIDSFKEINPFGYTVKNDGTLFDAMKIGEEPWTTLIAEAKKRKIRVVPTVMWSNTEAIHRILSNQKTRIALEDSIAALVKEKGFDGIDIDFEGKKAETKNYFSTFLKGLYQRMGKKWVMCTIEARTPLDSRYDTIPKDIRYANDFIAINNYCDRVRLMTYDQGTIDLRLNESALGPYIPIADTKWVEKVVNLTAKNISKKKLVIGVATYGYEFDVKPLAEGFRYNLISAFNQKYALDLAKDLGVFPKRNIAGELSFMYISTTTESSPLKLLWWSDANAIKDKINLAKKLGVRGIAIFKIDGGEDPAMWNILK</sequence>
<dbReference type="Gene3D" id="3.20.20.80">
    <property type="entry name" value="Glycosidases"/>
    <property type="match status" value="1"/>
</dbReference>
<dbReference type="PANTHER" id="PTHR46066">
    <property type="entry name" value="CHITINASE DOMAIN-CONTAINING PROTEIN 1 FAMILY MEMBER"/>
    <property type="match status" value="1"/>
</dbReference>
<dbReference type="EMBL" id="LCIN01000002">
    <property type="protein sequence ID" value="KKT57711.1"/>
    <property type="molecule type" value="Genomic_DNA"/>
</dbReference>
<dbReference type="GO" id="GO:0004553">
    <property type="term" value="F:hydrolase activity, hydrolyzing O-glycosyl compounds"/>
    <property type="evidence" value="ECO:0007669"/>
    <property type="project" value="InterPro"/>
</dbReference>
<keyword evidence="1 3" id="KW-0378">Hydrolase</keyword>
<dbReference type="InterPro" id="IPR011583">
    <property type="entry name" value="Chitinase_II/V-like_cat"/>
</dbReference>
<comment type="caution">
    <text evidence="7">The sequence shown here is derived from an EMBL/GenBank/DDBJ whole genome shotgun (WGS) entry which is preliminary data.</text>
</comment>
<dbReference type="InterPro" id="IPR017853">
    <property type="entry name" value="GH"/>
</dbReference>
<reference evidence="7 8" key="1">
    <citation type="journal article" date="2015" name="Nature">
        <title>rRNA introns, odd ribosomes, and small enigmatic genomes across a large radiation of phyla.</title>
        <authorList>
            <person name="Brown C.T."/>
            <person name="Hug L.A."/>
            <person name="Thomas B.C."/>
            <person name="Sharon I."/>
            <person name="Castelle C.J."/>
            <person name="Singh A."/>
            <person name="Wilkins M.J."/>
            <person name="Williams K.H."/>
            <person name="Banfield J.F."/>
        </authorList>
    </citation>
    <scope>NUCLEOTIDE SEQUENCE [LARGE SCALE GENOMIC DNA]</scope>
</reference>
<accession>A0A0G1IEA4</accession>
<name>A0A0G1IEA4_9BACT</name>
<dbReference type="InterPro" id="IPR001223">
    <property type="entry name" value="Glyco_hydro18_cat"/>
</dbReference>
<evidence type="ECO:0000256" key="2">
    <source>
        <dbReference type="ARBA" id="ARBA00023295"/>
    </source>
</evidence>
<dbReference type="PANTHER" id="PTHR46066:SF2">
    <property type="entry name" value="CHITINASE DOMAIN-CONTAINING PROTEIN 1"/>
    <property type="match status" value="1"/>
</dbReference>
<gene>
    <name evidence="7" type="ORF">UW49_C0002G0107</name>
</gene>
<proteinExistence type="inferred from homology"/>
<dbReference type="GO" id="GO:0005975">
    <property type="term" value="P:carbohydrate metabolic process"/>
    <property type="evidence" value="ECO:0007669"/>
    <property type="project" value="InterPro"/>
</dbReference>
<evidence type="ECO:0000313" key="7">
    <source>
        <dbReference type="EMBL" id="KKT57711.1"/>
    </source>
</evidence>
<keyword evidence="5" id="KW-0732">Signal</keyword>
<dbReference type="Proteomes" id="UP000033977">
    <property type="component" value="Unassembled WGS sequence"/>
</dbReference>
<dbReference type="SUPFAM" id="SSF51445">
    <property type="entry name" value="(Trans)glycosidases"/>
    <property type="match status" value="1"/>
</dbReference>
<evidence type="ECO:0000256" key="5">
    <source>
        <dbReference type="SAM" id="SignalP"/>
    </source>
</evidence>
<dbReference type="PROSITE" id="PS51910">
    <property type="entry name" value="GH18_2"/>
    <property type="match status" value="1"/>
</dbReference>
<dbReference type="SMART" id="SM00636">
    <property type="entry name" value="Glyco_18"/>
    <property type="match status" value="1"/>
</dbReference>
<evidence type="ECO:0000256" key="1">
    <source>
        <dbReference type="ARBA" id="ARBA00022801"/>
    </source>
</evidence>
<dbReference type="Gene3D" id="3.10.50.10">
    <property type="match status" value="1"/>
</dbReference>
<feature type="chain" id="PRO_5002537722" evidence="5">
    <location>
        <begin position="21"/>
        <end position="359"/>
    </location>
</feature>
<keyword evidence="2 3" id="KW-0326">Glycosidase</keyword>
<feature type="signal peptide" evidence="5">
    <location>
        <begin position="1"/>
        <end position="20"/>
    </location>
</feature>